<feature type="compositionally biased region" description="Low complexity" evidence="1">
    <location>
        <begin position="254"/>
        <end position="274"/>
    </location>
</feature>
<evidence type="ECO:0000313" key="3">
    <source>
        <dbReference type="Proteomes" id="UP000323386"/>
    </source>
</evidence>
<feature type="compositionally biased region" description="Low complexity" evidence="1">
    <location>
        <begin position="23"/>
        <end position="37"/>
    </location>
</feature>
<dbReference type="Proteomes" id="UP000323386">
    <property type="component" value="Unassembled WGS sequence"/>
</dbReference>
<feature type="compositionally biased region" description="Low complexity" evidence="1">
    <location>
        <begin position="548"/>
        <end position="596"/>
    </location>
</feature>
<feature type="region of interest" description="Disordered" evidence="1">
    <location>
        <begin position="655"/>
        <end position="884"/>
    </location>
</feature>
<dbReference type="GO" id="GO:0003779">
    <property type="term" value="F:actin binding"/>
    <property type="evidence" value="ECO:0007669"/>
    <property type="project" value="TreeGrafter"/>
</dbReference>
<feature type="compositionally biased region" description="Low complexity" evidence="1">
    <location>
        <begin position="118"/>
        <end position="135"/>
    </location>
</feature>
<feature type="compositionally biased region" description="Low complexity" evidence="1">
    <location>
        <begin position="673"/>
        <end position="687"/>
    </location>
</feature>
<feature type="compositionally biased region" description="Low complexity" evidence="1">
    <location>
        <begin position="730"/>
        <end position="740"/>
    </location>
</feature>
<feature type="compositionally biased region" description="Polar residues" evidence="1">
    <location>
        <begin position="394"/>
        <end position="403"/>
    </location>
</feature>
<dbReference type="AlphaFoldDB" id="A0A5C3F637"/>
<feature type="compositionally biased region" description="Low complexity" evidence="1">
    <location>
        <begin position="759"/>
        <end position="770"/>
    </location>
</feature>
<feature type="compositionally biased region" description="Polar residues" evidence="1">
    <location>
        <begin position="943"/>
        <end position="962"/>
    </location>
</feature>
<feature type="compositionally biased region" description="Basic and acidic residues" evidence="1">
    <location>
        <begin position="741"/>
        <end position="758"/>
    </location>
</feature>
<reference evidence="2 3" key="1">
    <citation type="submission" date="2018-03" db="EMBL/GenBank/DDBJ databases">
        <authorList>
            <person name="Guldener U."/>
        </authorList>
    </citation>
    <scope>NUCLEOTIDE SEQUENCE [LARGE SCALE GENOMIC DNA]</scope>
    <source>
        <strain evidence="2 3">DAOM196992</strain>
    </source>
</reference>
<feature type="compositionally biased region" description="Basic residues" evidence="1">
    <location>
        <begin position="780"/>
        <end position="790"/>
    </location>
</feature>
<feature type="region of interest" description="Disordered" evidence="1">
    <location>
        <begin position="159"/>
        <end position="614"/>
    </location>
</feature>
<evidence type="ECO:0000256" key="1">
    <source>
        <dbReference type="SAM" id="MobiDB-lite"/>
    </source>
</evidence>
<dbReference type="PANTHER" id="PTHR12751">
    <property type="entry name" value="PHOSPHATASE AND ACTIN REGULATOR PHACTR"/>
    <property type="match status" value="1"/>
</dbReference>
<dbReference type="GO" id="GO:0030036">
    <property type="term" value="P:actin cytoskeleton organization"/>
    <property type="evidence" value="ECO:0007669"/>
    <property type="project" value="TreeGrafter"/>
</dbReference>
<feature type="compositionally biased region" description="Polar residues" evidence="1">
    <location>
        <begin position="414"/>
        <end position="423"/>
    </location>
</feature>
<dbReference type="PANTHER" id="PTHR12751:SF18">
    <property type="entry name" value="PHOSPHATASE AND ACTIN REGULATOR 1"/>
    <property type="match status" value="1"/>
</dbReference>
<evidence type="ECO:0008006" key="4">
    <source>
        <dbReference type="Google" id="ProtNLM"/>
    </source>
</evidence>
<proteinExistence type="predicted"/>
<evidence type="ECO:0000313" key="2">
    <source>
        <dbReference type="EMBL" id="SPO39600.1"/>
    </source>
</evidence>
<feature type="region of interest" description="Disordered" evidence="1">
    <location>
        <begin position="933"/>
        <end position="1025"/>
    </location>
</feature>
<dbReference type="EMBL" id="OOIP01000015">
    <property type="protein sequence ID" value="SPO39600.1"/>
    <property type="molecule type" value="Genomic_DNA"/>
</dbReference>
<feature type="compositionally biased region" description="Low complexity" evidence="1">
    <location>
        <begin position="446"/>
        <end position="456"/>
    </location>
</feature>
<feature type="compositionally biased region" description="Polar residues" evidence="1">
    <location>
        <begin position="42"/>
        <end position="55"/>
    </location>
</feature>
<feature type="compositionally biased region" description="Polar residues" evidence="1">
    <location>
        <begin position="228"/>
        <end position="241"/>
    </location>
</feature>
<feature type="compositionally biased region" description="Low complexity" evidence="1">
    <location>
        <begin position="201"/>
        <end position="210"/>
    </location>
</feature>
<feature type="compositionally biased region" description="Low complexity" evidence="1">
    <location>
        <begin position="979"/>
        <end position="991"/>
    </location>
</feature>
<dbReference type="OrthoDB" id="5563016at2759"/>
<feature type="compositionally biased region" description="Basic and acidic residues" evidence="1">
    <location>
        <begin position="964"/>
        <end position="978"/>
    </location>
</feature>
<feature type="compositionally biased region" description="Low complexity" evidence="1">
    <location>
        <begin position="303"/>
        <end position="313"/>
    </location>
</feature>
<feature type="compositionally biased region" description="Polar residues" evidence="1">
    <location>
        <begin position="517"/>
        <end position="533"/>
    </location>
</feature>
<gene>
    <name evidence="2" type="ORF">PSFLO_05081</name>
</gene>
<organism evidence="2 3">
    <name type="scientific">Pseudozyma flocculosa</name>
    <dbReference type="NCBI Taxonomy" id="84751"/>
    <lineage>
        <taxon>Eukaryota</taxon>
        <taxon>Fungi</taxon>
        <taxon>Dikarya</taxon>
        <taxon>Basidiomycota</taxon>
        <taxon>Ustilaginomycotina</taxon>
        <taxon>Ustilaginomycetes</taxon>
        <taxon>Ustilaginales</taxon>
        <taxon>Ustilaginaceae</taxon>
        <taxon>Pseudozyma</taxon>
    </lineage>
</organism>
<feature type="compositionally biased region" description="Low complexity" evidence="1">
    <location>
        <begin position="159"/>
        <end position="169"/>
    </location>
</feature>
<name>A0A5C3F637_9BASI</name>
<feature type="region of interest" description="Disordered" evidence="1">
    <location>
        <begin position="1"/>
        <end position="140"/>
    </location>
</feature>
<protein>
    <recommendedName>
        <fullName evidence="4">Bud neck involved protein</fullName>
    </recommendedName>
</protein>
<feature type="compositionally biased region" description="Polar residues" evidence="1">
    <location>
        <begin position="1"/>
        <end position="17"/>
    </location>
</feature>
<sequence>MALSLSLNWSPPASTTLFDEETSAAAAAKGRASSDTARPASRSDQPPRSTENKSQARGGPKTFAQAPLRTASPVGSPLQENAAPPQPSGPNGALRFPQASSDQRPQGPALHSQAPSWPMFGNQFQQQPFGQSTPGYFAQMPPQQNQFAWAQYQQMLQAQAQQFYHQQAASSEISATSDHRRRTSSVPQRPPHITYNDTFRQQQQQQQQQQPHPSPQAYPGVAFAGGPQQMQMRAYSGNSVTSPAHGGGAGGIPSGQHVPSHSTSSSISSSGGFHPYRRTPQQRGNSDAGAPPNSIQFGQLPPSGAGSMTFGSTGSAGGGPPRGRTTSTNSVGSARDAGLPSSPIHAPERKRGLSTSASPHAGATAPSGNARPAVALQSNSAQAGLAHLRGAPPRSNSQSSLASDRSGRHAASGSDISAKSTGAAQHGRNESTSSTISAGGSGGRGLAANTAAAAAAKRPSPLSRQSAQPTGDDDDDGRAVYGGSDDESRPAGGRSTPMPGAKPKKTGLSGKLRKALSFSNMAEMQQAAESQRTGPGRAPFGPVAGGHPNSSGDTNGSTGSTRSTSPPRTPDNGANPASSAASISSRRSARPPLSSANDGKRSIFNRKFNSSTDNISISSTVSSASVMLRKVGNLGKLARRHSLMGLTNMFNKDKEREGREGFHNDSFGTLPPAAAADDSAIGSATGAKAKKGKSKKASPATASITHATVELESSRGSENGMTPAASYVRQHQLQMQQQAELEARVARERAEAEARANRTAEASAASNTRQKMIEEEKQKMKSKRGWRKKFGGSSGSISSNAPTGLETTYADAETNDDHEAAHYGGSGAAGYAPPEAPAPGVSALPPQLSMPYDEGGFDASFDDDELQPPHMPAAGGGEDSADEFETDSLRHWGEGIERSRASAANFKNPKGILKKTTSFDQLPGFERPFAGRVRANSYDAPQPASNGLALTSSTPSMTQISTDGGERLDGVARIDSPHSSRPGSRSGDDPSASARNTPRSASPHGGPPPAAVLGHHSNSSMPTLSLMMDGGEAAQALTPRSVTGPPQAKKKLVFADEHIYHSTWPAHVYDRRGELATCNRLTPVLAQRIKEELNSYKMEEMAVAASSRIYTHFFV</sequence>
<accession>A0A5C3F637</accession>
<keyword evidence="3" id="KW-1185">Reference proteome</keyword>